<protein>
    <submittedName>
        <fullName evidence="2">DUF4173 domain-containing protein</fullName>
    </submittedName>
</protein>
<evidence type="ECO:0000256" key="1">
    <source>
        <dbReference type="SAM" id="Phobius"/>
    </source>
</evidence>
<feature type="transmembrane region" description="Helical" evidence="1">
    <location>
        <begin position="289"/>
        <end position="315"/>
    </location>
</feature>
<feature type="transmembrane region" description="Helical" evidence="1">
    <location>
        <begin position="35"/>
        <end position="52"/>
    </location>
</feature>
<dbReference type="Proteomes" id="UP001501747">
    <property type="component" value="Unassembled WGS sequence"/>
</dbReference>
<feature type="transmembrane region" description="Helical" evidence="1">
    <location>
        <begin position="139"/>
        <end position="159"/>
    </location>
</feature>
<dbReference type="InterPro" id="IPR025291">
    <property type="entry name" value="DUF4153"/>
</dbReference>
<keyword evidence="3" id="KW-1185">Reference proteome</keyword>
<feature type="transmembrane region" description="Helical" evidence="1">
    <location>
        <begin position="327"/>
        <end position="347"/>
    </location>
</feature>
<feature type="transmembrane region" description="Helical" evidence="1">
    <location>
        <begin position="64"/>
        <end position="79"/>
    </location>
</feature>
<keyword evidence="1" id="KW-1133">Transmembrane helix</keyword>
<proteinExistence type="predicted"/>
<sequence>MDGKEVDRAAPSVLAAVATSGLVAALALSPARPGLGWLVTALAVAAAVIVAARRAETSARKRNPVWAVFAVALIAVGAFRDSRWLFTLCVLTALVAASLAVAGTSLRGAVEAPINALTRLYWIKRGVQAIRPRGNTRTLLAVAVSAVLLVVFGGLLVSADPAFEALVKRLVPTVDGSSFTSVTMFVLAALFTTGLCWALTQPQAEFSLKAQRISLRRIEWVLPIGVLVLLFAAFVSVQLPALFSVVGDLSYAEYARRGFWQLLVVTALTLGVIGLASRLAPRETSADRAWLRALLGALSVLSLVIVAGAAARMWVYQQEYGFTVLRVLVLTCELWLGLVYLLVIVAGVRLRGSWLPGVVVATAMATLLGLAVLNPERLIADGNLDRYERIGRIDYHYLLGLSADAAPALARLPEPQRTCVLSWPTRELAANPDSLLEFNLARARARGWLALTPLPCKDASFRN</sequence>
<comment type="caution">
    <text evidence="2">The sequence shown here is derived from an EMBL/GenBank/DDBJ whole genome shotgun (WGS) entry which is preliminary data.</text>
</comment>
<feature type="transmembrane region" description="Helical" evidence="1">
    <location>
        <begin position="220"/>
        <end position="239"/>
    </location>
</feature>
<feature type="transmembrane region" description="Helical" evidence="1">
    <location>
        <begin position="354"/>
        <end position="373"/>
    </location>
</feature>
<organism evidence="2 3">
    <name type="scientific">Allokutzneria multivorans</name>
    <dbReference type="NCBI Taxonomy" id="1142134"/>
    <lineage>
        <taxon>Bacteria</taxon>
        <taxon>Bacillati</taxon>
        <taxon>Actinomycetota</taxon>
        <taxon>Actinomycetes</taxon>
        <taxon>Pseudonocardiales</taxon>
        <taxon>Pseudonocardiaceae</taxon>
        <taxon>Allokutzneria</taxon>
    </lineage>
</organism>
<dbReference type="EMBL" id="BAABAL010000016">
    <property type="protein sequence ID" value="GAA4014906.1"/>
    <property type="molecule type" value="Genomic_DNA"/>
</dbReference>
<feature type="transmembrane region" description="Helical" evidence="1">
    <location>
        <begin position="179"/>
        <end position="199"/>
    </location>
</feature>
<gene>
    <name evidence="2" type="ORF">GCM10022247_42260</name>
</gene>
<feature type="transmembrane region" description="Helical" evidence="1">
    <location>
        <begin position="12"/>
        <end position="29"/>
    </location>
</feature>
<keyword evidence="1" id="KW-0472">Membrane</keyword>
<dbReference type="Pfam" id="PF13687">
    <property type="entry name" value="DUF4153"/>
    <property type="match status" value="1"/>
</dbReference>
<evidence type="ECO:0000313" key="2">
    <source>
        <dbReference type="EMBL" id="GAA4014906.1"/>
    </source>
</evidence>
<reference evidence="3" key="1">
    <citation type="journal article" date="2019" name="Int. J. Syst. Evol. Microbiol.">
        <title>The Global Catalogue of Microorganisms (GCM) 10K type strain sequencing project: providing services to taxonomists for standard genome sequencing and annotation.</title>
        <authorList>
            <consortium name="The Broad Institute Genomics Platform"/>
            <consortium name="The Broad Institute Genome Sequencing Center for Infectious Disease"/>
            <person name="Wu L."/>
            <person name="Ma J."/>
        </authorList>
    </citation>
    <scope>NUCLEOTIDE SEQUENCE [LARGE SCALE GENOMIC DNA]</scope>
    <source>
        <strain evidence="3">JCM 17342</strain>
    </source>
</reference>
<feature type="transmembrane region" description="Helical" evidence="1">
    <location>
        <begin position="85"/>
        <end position="106"/>
    </location>
</feature>
<evidence type="ECO:0000313" key="3">
    <source>
        <dbReference type="Proteomes" id="UP001501747"/>
    </source>
</evidence>
<accession>A0ABP7SQN6</accession>
<keyword evidence="1" id="KW-0812">Transmembrane</keyword>
<name>A0ABP7SQN6_9PSEU</name>
<feature type="transmembrane region" description="Helical" evidence="1">
    <location>
        <begin position="259"/>
        <end position="277"/>
    </location>
</feature>